<comment type="similarity">
    <text evidence="2">Belongs to the autoinducer-2 exporter (AI-2E) (TC 2.A.86) family.</text>
</comment>
<dbReference type="GO" id="GO:0055085">
    <property type="term" value="P:transmembrane transport"/>
    <property type="evidence" value="ECO:0007669"/>
    <property type="project" value="TreeGrafter"/>
</dbReference>
<keyword evidence="3" id="KW-0813">Transport</keyword>
<evidence type="ECO:0000256" key="7">
    <source>
        <dbReference type="ARBA" id="ARBA00023136"/>
    </source>
</evidence>
<evidence type="ECO:0000256" key="6">
    <source>
        <dbReference type="ARBA" id="ARBA00022989"/>
    </source>
</evidence>
<dbReference type="PANTHER" id="PTHR21716">
    <property type="entry name" value="TRANSMEMBRANE PROTEIN"/>
    <property type="match status" value="1"/>
</dbReference>
<comment type="caution">
    <text evidence="9">The sequence shown here is derived from an EMBL/GenBank/DDBJ whole genome shotgun (WGS) entry which is preliminary data.</text>
</comment>
<accession>A0A1F5S2L4</accession>
<keyword evidence="4" id="KW-1003">Cell membrane</keyword>
<keyword evidence="6 8" id="KW-1133">Transmembrane helix</keyword>
<feature type="transmembrane region" description="Helical" evidence="8">
    <location>
        <begin position="246"/>
        <end position="274"/>
    </location>
</feature>
<feature type="transmembrane region" description="Helical" evidence="8">
    <location>
        <begin position="286"/>
        <end position="306"/>
    </location>
</feature>
<protein>
    <recommendedName>
        <fullName evidence="11">AI-2E family transporter</fullName>
    </recommendedName>
</protein>
<dbReference type="GO" id="GO:0005886">
    <property type="term" value="C:plasma membrane"/>
    <property type="evidence" value="ECO:0007669"/>
    <property type="project" value="UniProtKB-SubCell"/>
</dbReference>
<evidence type="ECO:0000313" key="9">
    <source>
        <dbReference type="EMBL" id="OGF20886.1"/>
    </source>
</evidence>
<evidence type="ECO:0000256" key="5">
    <source>
        <dbReference type="ARBA" id="ARBA00022692"/>
    </source>
</evidence>
<feature type="transmembrane region" description="Helical" evidence="8">
    <location>
        <begin position="143"/>
        <end position="165"/>
    </location>
</feature>
<feature type="transmembrane region" description="Helical" evidence="8">
    <location>
        <begin position="7"/>
        <end position="29"/>
    </location>
</feature>
<evidence type="ECO:0000256" key="4">
    <source>
        <dbReference type="ARBA" id="ARBA00022475"/>
    </source>
</evidence>
<evidence type="ECO:0000256" key="8">
    <source>
        <dbReference type="SAM" id="Phobius"/>
    </source>
</evidence>
<gene>
    <name evidence="9" type="ORF">A2257_00180</name>
</gene>
<reference evidence="9 10" key="1">
    <citation type="journal article" date="2016" name="Nat. Commun.">
        <title>Thousands of microbial genomes shed light on interconnected biogeochemical processes in an aquifer system.</title>
        <authorList>
            <person name="Anantharaman K."/>
            <person name="Brown C.T."/>
            <person name="Hug L.A."/>
            <person name="Sharon I."/>
            <person name="Castelle C.J."/>
            <person name="Probst A.J."/>
            <person name="Thomas B.C."/>
            <person name="Singh A."/>
            <person name="Wilkins M.J."/>
            <person name="Karaoz U."/>
            <person name="Brodie E.L."/>
            <person name="Williams K.H."/>
            <person name="Hubbard S.S."/>
            <person name="Banfield J.F."/>
        </authorList>
    </citation>
    <scope>NUCLEOTIDE SEQUENCE [LARGE SCALE GENOMIC DNA]</scope>
</reference>
<evidence type="ECO:0008006" key="11">
    <source>
        <dbReference type="Google" id="ProtNLM"/>
    </source>
</evidence>
<feature type="transmembrane region" description="Helical" evidence="8">
    <location>
        <begin position="35"/>
        <end position="53"/>
    </location>
</feature>
<name>A0A1F5S2L4_9BACT</name>
<dbReference type="Pfam" id="PF01594">
    <property type="entry name" value="AI-2E_transport"/>
    <property type="match status" value="1"/>
</dbReference>
<dbReference type="AlphaFoldDB" id="A0A1F5S2L4"/>
<keyword evidence="5 8" id="KW-0812">Transmembrane</keyword>
<feature type="transmembrane region" description="Helical" evidence="8">
    <location>
        <begin position="205"/>
        <end position="234"/>
    </location>
</feature>
<sequence length="336" mass="36867">MPEQKPTVFSISTATIIKVILTLAILYFVFIIRDVISLLVVSLILAILIDPLADWFEKKKIPRTLAVLLVYLVLISLIGLFIVLIIPPLTAQFDQLTNQVPAYWEKIKSLGENQYLAQYNPETLQNWLKNIETNFAAGIFSRLGGIVGGVASMVLILFLTFYTVIDEKNIKKMALRLIPSQYQLYVTEMATRVKNKMGAWLKGQLILCFIIGVCVFLGLTILGVDYALVLGIIAGMFEIVPYIGPWLTGILVVFIAFGQSPTTALLAAAFIIVLQALENNLIVPKVMQKAVGLNPIISILAIIIGAKTAGVVGVALAIPVASALSILLQDFFFKEN</sequence>
<feature type="transmembrane region" description="Helical" evidence="8">
    <location>
        <begin position="65"/>
        <end position="86"/>
    </location>
</feature>
<evidence type="ECO:0000256" key="3">
    <source>
        <dbReference type="ARBA" id="ARBA00022448"/>
    </source>
</evidence>
<evidence type="ECO:0000313" key="10">
    <source>
        <dbReference type="Proteomes" id="UP000177407"/>
    </source>
</evidence>
<proteinExistence type="inferred from homology"/>
<dbReference type="EMBL" id="MFGA01000019">
    <property type="protein sequence ID" value="OGF20886.1"/>
    <property type="molecule type" value="Genomic_DNA"/>
</dbReference>
<dbReference type="InterPro" id="IPR002549">
    <property type="entry name" value="AI-2E-like"/>
</dbReference>
<keyword evidence="7 8" id="KW-0472">Membrane</keyword>
<dbReference type="PANTHER" id="PTHR21716:SF53">
    <property type="entry name" value="PERMEASE PERM-RELATED"/>
    <property type="match status" value="1"/>
</dbReference>
<dbReference type="Proteomes" id="UP000177407">
    <property type="component" value="Unassembled WGS sequence"/>
</dbReference>
<evidence type="ECO:0000256" key="2">
    <source>
        <dbReference type="ARBA" id="ARBA00009773"/>
    </source>
</evidence>
<evidence type="ECO:0000256" key="1">
    <source>
        <dbReference type="ARBA" id="ARBA00004651"/>
    </source>
</evidence>
<comment type="subcellular location">
    <subcellularLocation>
        <location evidence="1">Cell membrane</location>
        <topology evidence="1">Multi-pass membrane protein</topology>
    </subcellularLocation>
</comment>
<organism evidence="9 10">
    <name type="scientific">Candidatus Falkowbacteria bacterium RIFOXYA2_FULL_38_12</name>
    <dbReference type="NCBI Taxonomy" id="1797993"/>
    <lineage>
        <taxon>Bacteria</taxon>
        <taxon>Candidatus Falkowiibacteriota</taxon>
    </lineage>
</organism>